<evidence type="ECO:0000256" key="15">
    <source>
        <dbReference type="SAM" id="Phobius"/>
    </source>
</evidence>
<dbReference type="InterPro" id="IPR001128">
    <property type="entry name" value="Cyt_P450"/>
</dbReference>
<evidence type="ECO:0000256" key="6">
    <source>
        <dbReference type="ARBA" id="ARBA00022723"/>
    </source>
</evidence>
<keyword evidence="10 13" id="KW-0408">Iron</keyword>
<dbReference type="FunFam" id="1.10.630.10:FF:000042">
    <property type="entry name" value="Cytochrome P450"/>
    <property type="match status" value="1"/>
</dbReference>
<dbReference type="InterPro" id="IPR036396">
    <property type="entry name" value="Cyt_P450_sf"/>
</dbReference>
<dbReference type="EMBL" id="GANO01001857">
    <property type="protein sequence ID" value="JAB58014.1"/>
    <property type="molecule type" value="mRNA"/>
</dbReference>
<keyword evidence="11 14" id="KW-0503">Monooxygenase</keyword>
<keyword evidence="6 13" id="KW-0479">Metal-binding</keyword>
<feature type="binding site" description="axial binding residue" evidence="13">
    <location>
        <position position="430"/>
    </location>
    <ligand>
        <name>heme</name>
        <dbReference type="ChEBI" id="CHEBI:30413"/>
    </ligand>
    <ligandPart>
        <name>Fe</name>
        <dbReference type="ChEBI" id="CHEBI:18248"/>
    </ligandPart>
</feature>
<evidence type="ECO:0000256" key="1">
    <source>
        <dbReference type="ARBA" id="ARBA00001971"/>
    </source>
</evidence>
<evidence type="ECO:0000256" key="12">
    <source>
        <dbReference type="ARBA" id="ARBA00023136"/>
    </source>
</evidence>
<dbReference type="GO" id="GO:0020037">
    <property type="term" value="F:heme binding"/>
    <property type="evidence" value="ECO:0007669"/>
    <property type="project" value="InterPro"/>
</dbReference>
<dbReference type="PRINTS" id="PR00385">
    <property type="entry name" value="P450"/>
</dbReference>
<keyword evidence="12 15" id="KW-0472">Membrane</keyword>
<evidence type="ECO:0000313" key="16">
    <source>
        <dbReference type="EMBL" id="JAB58014.1"/>
    </source>
</evidence>
<keyword evidence="8" id="KW-0492">Microsome</keyword>
<sequence length="487" mass="56565">IIFFLIIVLILIFLFIYYRFTYWSRCGIPGRKPKFPNGNLSGTKNTAIIFDEVYQEFKHQGPIVGFYFSLNPTAIITNAELIKLILVKDFSHFHGRGLYYNERDDPLSAHLFAIDGIKWRNLRTKLTPTFTSGKMKMMFPAIVDVAKQLDEYLTEEIKVEKETEMREILAKFNTDVIGSCAFGIECNSLKNPDSEFRKMGRKIFEPDQTNIIIRRIRTVFPELAKMLRIKLVDESVSKFFIDVISKTIKFREEANIQRNDFIDLMMKMKNSGDENESLTINEISAHAFLFFLAGFETSATNMFYLLYELAQNSDIQDKARDCIRKVLEKHDGKLTYEGILEMNYVENCIKESLRMYPPAPMLFRQVTKAYKIPKTEITLPKGMTIAIPVYSIHRDPEYYPNPTVFDPNRFSDSSCMDSLYLPFGEGPRNCIGDRFGMMQSRIGIITLLQSFKFSLSPRTKTPIVLHPRSFFLRPTDPIWFNIEKLSK</sequence>
<dbReference type="AlphaFoldDB" id="U5EYR6"/>
<evidence type="ECO:0000256" key="9">
    <source>
        <dbReference type="ARBA" id="ARBA00023002"/>
    </source>
</evidence>
<dbReference type="CDD" id="cd11056">
    <property type="entry name" value="CYP6-like"/>
    <property type="match status" value="1"/>
</dbReference>
<name>U5EYR6_9DIPT</name>
<evidence type="ECO:0000256" key="5">
    <source>
        <dbReference type="ARBA" id="ARBA00022617"/>
    </source>
</evidence>
<evidence type="ECO:0000256" key="2">
    <source>
        <dbReference type="ARBA" id="ARBA00004174"/>
    </source>
</evidence>
<comment type="similarity">
    <text evidence="4 14">Belongs to the cytochrome P450 family.</text>
</comment>
<dbReference type="GO" id="GO:0005789">
    <property type="term" value="C:endoplasmic reticulum membrane"/>
    <property type="evidence" value="ECO:0007669"/>
    <property type="project" value="UniProtKB-SubCell"/>
</dbReference>
<keyword evidence="5 13" id="KW-0349">Heme</keyword>
<dbReference type="Gene3D" id="1.10.630.10">
    <property type="entry name" value="Cytochrome P450"/>
    <property type="match status" value="1"/>
</dbReference>
<dbReference type="PANTHER" id="PTHR24292">
    <property type="entry name" value="CYTOCHROME P450"/>
    <property type="match status" value="1"/>
</dbReference>
<dbReference type="GO" id="GO:0004497">
    <property type="term" value="F:monooxygenase activity"/>
    <property type="evidence" value="ECO:0007669"/>
    <property type="project" value="UniProtKB-KW"/>
</dbReference>
<dbReference type="GO" id="GO:0016705">
    <property type="term" value="F:oxidoreductase activity, acting on paired donors, with incorporation or reduction of molecular oxygen"/>
    <property type="evidence" value="ECO:0007669"/>
    <property type="project" value="InterPro"/>
</dbReference>
<dbReference type="GO" id="GO:0005506">
    <property type="term" value="F:iron ion binding"/>
    <property type="evidence" value="ECO:0007669"/>
    <property type="project" value="InterPro"/>
</dbReference>
<evidence type="ECO:0000256" key="3">
    <source>
        <dbReference type="ARBA" id="ARBA00004406"/>
    </source>
</evidence>
<feature type="transmembrane region" description="Helical" evidence="15">
    <location>
        <begin position="6"/>
        <end position="24"/>
    </location>
</feature>
<dbReference type="PANTHER" id="PTHR24292:SF103">
    <property type="entry name" value="CYTOCHROME P450 6BS1"/>
    <property type="match status" value="1"/>
</dbReference>
<keyword evidence="9 14" id="KW-0560">Oxidoreductase</keyword>
<accession>U5EYR6</accession>
<evidence type="ECO:0000256" key="10">
    <source>
        <dbReference type="ARBA" id="ARBA00023004"/>
    </source>
</evidence>
<proteinExistence type="evidence at transcript level"/>
<dbReference type="Pfam" id="PF00067">
    <property type="entry name" value="p450"/>
    <property type="match status" value="1"/>
</dbReference>
<evidence type="ECO:0000256" key="14">
    <source>
        <dbReference type="RuleBase" id="RU000461"/>
    </source>
</evidence>
<organism evidence="16">
    <name type="scientific">Corethrella appendiculata</name>
    <dbReference type="NCBI Taxonomy" id="1370023"/>
    <lineage>
        <taxon>Eukaryota</taxon>
        <taxon>Metazoa</taxon>
        <taxon>Ecdysozoa</taxon>
        <taxon>Arthropoda</taxon>
        <taxon>Hexapoda</taxon>
        <taxon>Insecta</taxon>
        <taxon>Pterygota</taxon>
        <taxon>Neoptera</taxon>
        <taxon>Endopterygota</taxon>
        <taxon>Diptera</taxon>
        <taxon>Nematocera</taxon>
        <taxon>Culicoidea</taxon>
        <taxon>Chaoboridae</taxon>
        <taxon>Corethrella</taxon>
    </lineage>
</organism>
<dbReference type="InterPro" id="IPR050476">
    <property type="entry name" value="Insect_CytP450_Detox"/>
</dbReference>
<keyword evidence="15" id="KW-1133">Transmembrane helix</keyword>
<reference evidence="16" key="1">
    <citation type="journal article" date="2014" name="Insect Biochem. Mol. Biol.">
        <title>An insight into the sialome of the frog biting fly, Corethrella appendiculata.</title>
        <authorList>
            <person name="Ribeiro J.M.C."/>
            <person name="Chagas A.C."/>
            <person name="Pham V.M."/>
            <person name="Lounibos L.P."/>
            <person name="Calvo E."/>
        </authorList>
    </citation>
    <scope>NUCLEOTIDE SEQUENCE</scope>
    <source>
        <tissue evidence="16">Salivary glands</tissue>
    </source>
</reference>
<evidence type="ECO:0000256" key="13">
    <source>
        <dbReference type="PIRSR" id="PIRSR602401-1"/>
    </source>
</evidence>
<comment type="subcellular location">
    <subcellularLocation>
        <location evidence="3">Endoplasmic reticulum membrane</location>
        <topology evidence="3">Peripheral membrane protein</topology>
    </subcellularLocation>
    <subcellularLocation>
        <location evidence="2">Microsome membrane</location>
        <topology evidence="2">Peripheral membrane protein</topology>
    </subcellularLocation>
</comment>
<keyword evidence="7" id="KW-0256">Endoplasmic reticulum</keyword>
<comment type="cofactor">
    <cofactor evidence="1 13">
        <name>heme</name>
        <dbReference type="ChEBI" id="CHEBI:30413"/>
    </cofactor>
</comment>
<dbReference type="InterPro" id="IPR017972">
    <property type="entry name" value="Cyt_P450_CS"/>
</dbReference>
<dbReference type="PRINTS" id="PR00463">
    <property type="entry name" value="EP450I"/>
</dbReference>
<dbReference type="InterPro" id="IPR002401">
    <property type="entry name" value="Cyt_P450_E_grp-I"/>
</dbReference>
<evidence type="ECO:0000256" key="4">
    <source>
        <dbReference type="ARBA" id="ARBA00010617"/>
    </source>
</evidence>
<keyword evidence="15" id="KW-0812">Transmembrane</keyword>
<evidence type="ECO:0000256" key="7">
    <source>
        <dbReference type="ARBA" id="ARBA00022824"/>
    </source>
</evidence>
<dbReference type="PROSITE" id="PS00086">
    <property type="entry name" value="CYTOCHROME_P450"/>
    <property type="match status" value="1"/>
</dbReference>
<feature type="non-terminal residue" evidence="16">
    <location>
        <position position="1"/>
    </location>
</feature>
<evidence type="ECO:0000256" key="11">
    <source>
        <dbReference type="ARBA" id="ARBA00023033"/>
    </source>
</evidence>
<protein>
    <submittedName>
        <fullName evidence="16">Putative cytochrome</fullName>
    </submittedName>
</protein>
<dbReference type="SUPFAM" id="SSF48264">
    <property type="entry name" value="Cytochrome P450"/>
    <property type="match status" value="1"/>
</dbReference>
<evidence type="ECO:0000256" key="8">
    <source>
        <dbReference type="ARBA" id="ARBA00022848"/>
    </source>
</evidence>